<evidence type="ECO:0000259" key="1">
    <source>
        <dbReference type="Pfam" id="PF01261"/>
    </source>
</evidence>
<dbReference type="InterPro" id="IPR036237">
    <property type="entry name" value="Xyl_isomerase-like_sf"/>
</dbReference>
<evidence type="ECO:0000313" key="3">
    <source>
        <dbReference type="Proteomes" id="UP000439983"/>
    </source>
</evidence>
<gene>
    <name evidence="2" type="ORF">GHK62_23030</name>
</gene>
<dbReference type="PANTHER" id="PTHR12110">
    <property type="entry name" value="HYDROXYPYRUVATE ISOMERASE"/>
    <property type="match status" value="1"/>
</dbReference>
<dbReference type="InterPro" id="IPR013022">
    <property type="entry name" value="Xyl_isomerase-like_TIM-brl"/>
</dbReference>
<dbReference type="PANTHER" id="PTHR12110:SF41">
    <property type="entry name" value="INOSOSE DEHYDRATASE"/>
    <property type="match status" value="1"/>
</dbReference>
<comment type="caution">
    <text evidence="2">The sequence shown here is derived from an EMBL/GenBank/DDBJ whole genome shotgun (WGS) entry which is preliminary data.</text>
</comment>
<dbReference type="EMBL" id="WITC01000099">
    <property type="protein sequence ID" value="MQX17511.1"/>
    <property type="molecule type" value="Genomic_DNA"/>
</dbReference>
<name>A0A6N7LI14_SINTE</name>
<proteinExistence type="predicted"/>
<evidence type="ECO:0000313" key="2">
    <source>
        <dbReference type="EMBL" id="MQX17511.1"/>
    </source>
</evidence>
<dbReference type="RefSeq" id="WP_153441377.1">
    <property type="nucleotide sequence ID" value="NZ_CP121659.1"/>
</dbReference>
<organism evidence="2 3">
    <name type="scientific">Sinorhizobium terangae</name>
    <dbReference type="NCBI Taxonomy" id="110322"/>
    <lineage>
        <taxon>Bacteria</taxon>
        <taxon>Pseudomonadati</taxon>
        <taxon>Pseudomonadota</taxon>
        <taxon>Alphaproteobacteria</taxon>
        <taxon>Hyphomicrobiales</taxon>
        <taxon>Rhizobiaceae</taxon>
        <taxon>Sinorhizobium/Ensifer group</taxon>
        <taxon>Sinorhizobium</taxon>
    </lineage>
</organism>
<sequence length="284" mass="31120">MNIFGLHTFAIAPVWDLARIEPQMDRLKELGIGLLEIPLLRPREIDTRRTRAFAGHYGVELIPSLGLPRALDIVAHPQDGLDFLEPAFRVCEEVGSFGLAGVTYGSIGKTTGRAATTREIDGMCRFLERAAKAARSHGLKLGIEPCNRYETHLINRGIDAARIIERIGADNIFIHLDTYHMHIEEESFAAGFEAAAPHLGYVHVSEANRGVPGRGMLNWQACMKAIADIGYEGPITLESMNHVDQDIAGGLATWRPVAEDPRDVIEVGLPFLREAARAAGLQLG</sequence>
<dbReference type="SUPFAM" id="SSF51658">
    <property type="entry name" value="Xylose isomerase-like"/>
    <property type="match status" value="1"/>
</dbReference>
<reference evidence="2 3" key="1">
    <citation type="journal article" date="2013" name="Genome Biol.">
        <title>Comparative genomics of the core and accessory genomes of 48 Sinorhizobium strains comprising five genospecies.</title>
        <authorList>
            <person name="Sugawara M."/>
            <person name="Epstein B."/>
            <person name="Badgley B.D."/>
            <person name="Unno T."/>
            <person name="Xu L."/>
            <person name="Reese J."/>
            <person name="Gyaneshwar P."/>
            <person name="Denny R."/>
            <person name="Mudge J."/>
            <person name="Bharti A.K."/>
            <person name="Farmer A.D."/>
            <person name="May G.D."/>
            <person name="Woodward J.E."/>
            <person name="Medigue C."/>
            <person name="Vallenet D."/>
            <person name="Lajus A."/>
            <person name="Rouy Z."/>
            <person name="Martinez-Vaz B."/>
            <person name="Tiffin P."/>
            <person name="Young N.D."/>
            <person name="Sadowsky M.J."/>
        </authorList>
    </citation>
    <scope>NUCLEOTIDE SEQUENCE [LARGE SCALE GENOMIC DNA]</scope>
    <source>
        <strain evidence="2 3">USDA4894</strain>
    </source>
</reference>
<dbReference type="AlphaFoldDB" id="A0A6N7LI14"/>
<protein>
    <submittedName>
        <fullName evidence="2">TIM barrel protein</fullName>
    </submittedName>
</protein>
<dbReference type="Proteomes" id="UP000439983">
    <property type="component" value="Unassembled WGS sequence"/>
</dbReference>
<dbReference type="Gene3D" id="3.20.20.150">
    <property type="entry name" value="Divalent-metal-dependent TIM barrel enzymes"/>
    <property type="match status" value="1"/>
</dbReference>
<dbReference type="OrthoDB" id="9801426at2"/>
<keyword evidence="3" id="KW-1185">Reference proteome</keyword>
<dbReference type="InterPro" id="IPR050312">
    <property type="entry name" value="IolE/XylAMocC-like"/>
</dbReference>
<feature type="domain" description="Xylose isomerase-like TIM barrel" evidence="1">
    <location>
        <begin position="25"/>
        <end position="253"/>
    </location>
</feature>
<accession>A0A6N7LI14</accession>
<dbReference type="Pfam" id="PF01261">
    <property type="entry name" value="AP_endonuc_2"/>
    <property type="match status" value="1"/>
</dbReference>